<dbReference type="PANTHER" id="PTHR43223:SF1">
    <property type="entry name" value="ALKYL_ARYL-SULFATASE BDS1"/>
    <property type="match status" value="1"/>
</dbReference>
<dbReference type="Pfam" id="PF14863">
    <property type="entry name" value="Alkyl_sulf_dimr"/>
    <property type="match status" value="1"/>
</dbReference>
<comment type="caution">
    <text evidence="6">The sequence shown here is derived from an EMBL/GenBank/DDBJ whole genome shotgun (WGS) entry which is preliminary data.</text>
</comment>
<keyword evidence="1" id="KW-0479">Metal-binding</keyword>
<dbReference type="InterPro" id="IPR044097">
    <property type="entry name" value="Bds1/SdsA1_MBL-fold"/>
</dbReference>
<dbReference type="GO" id="GO:0018741">
    <property type="term" value="F:linear primary-alkylsulfatase activity"/>
    <property type="evidence" value="ECO:0007669"/>
    <property type="project" value="InterPro"/>
</dbReference>
<dbReference type="GO" id="GO:0046983">
    <property type="term" value="F:protein dimerization activity"/>
    <property type="evidence" value="ECO:0007669"/>
    <property type="project" value="InterPro"/>
</dbReference>
<dbReference type="CDD" id="cd07710">
    <property type="entry name" value="arylsulfatase_Sdsa1-like_MBL-fold"/>
    <property type="match status" value="1"/>
</dbReference>
<dbReference type="EMBL" id="JAPQKR010000012">
    <property type="protein sequence ID" value="KAJ5204839.1"/>
    <property type="molecule type" value="Genomic_DNA"/>
</dbReference>
<dbReference type="GO" id="GO:0046872">
    <property type="term" value="F:metal ion binding"/>
    <property type="evidence" value="ECO:0007669"/>
    <property type="project" value="UniProtKB-KW"/>
</dbReference>
<keyword evidence="7" id="KW-1185">Reference proteome</keyword>
<evidence type="ECO:0000256" key="1">
    <source>
        <dbReference type="ARBA" id="ARBA00022723"/>
    </source>
</evidence>
<dbReference type="InterPro" id="IPR038536">
    <property type="entry name" value="Alkyl/aryl-sulf_dimr_sf"/>
</dbReference>
<dbReference type="InterPro" id="IPR001279">
    <property type="entry name" value="Metallo-B-lactamas"/>
</dbReference>
<evidence type="ECO:0000256" key="3">
    <source>
        <dbReference type="ARBA" id="ARBA00022833"/>
    </source>
</evidence>
<dbReference type="InterPro" id="IPR036527">
    <property type="entry name" value="SCP2_sterol-bd_dom_sf"/>
</dbReference>
<gene>
    <name evidence="6" type="ORF">N7498_005718</name>
</gene>
<evidence type="ECO:0000259" key="5">
    <source>
        <dbReference type="SMART" id="SM00849"/>
    </source>
</evidence>
<sequence length="609" mass="67436">MDLSPDHTQSFQDADRGLIDRLDPCIITDNQDHAIWDNEAYNFLAETSVPNTANPSLWRQAQLVAKQGLYKVVDGIYQIRGFDLSNITFIEGEKGIIIIDSLTSAECAKAALGLYRKNRGNRPVVGMIYTHSHADHFGGAGGIISKAESTKIPIIAPQGFLEHAVSENIFAGNAMARRAGYMYGYELAKNPRGQISCGLGSTLSSGTVTIIPPTLDITHTGQVEVIDGVELFFQITPGTEAPAEMNIYLPQFRTLCMAENATQGLHNIATPRGAAVRDALAWSSYMDESIILFAEKTDTIFALHHWPIWGNDRILEYLAEQRDLYAYLHDQTVRLINQGLTGIEIAEDFSLPPKLQSAWHAQGFYGTVVHNVKAIYQRYMTWFDGNPSHLWEHPPVPSAKRYVACMGGVEEVLRKSESYIKEGDLRFAATLLNHLVFADPENKDGKELLASTYEKLGYGAQNGPWRNFYLTGASELRGQKTSKNLLSDQSEMMKALSLHQLFASIAVRLNGPQAQAHAFTINLYLTDLDEGCRLILSNGTLIHRTGLKQTEMQNSAADYSCSITHSHLLSFLATGKLGEIEAETGDRSCLQKLLSFIVNFEGDFNIVLP</sequence>
<name>A0A9W9MNZ7_9EURO</name>
<dbReference type="Proteomes" id="UP001150904">
    <property type="component" value="Unassembled WGS sequence"/>
</dbReference>
<dbReference type="GeneID" id="83180081"/>
<dbReference type="RefSeq" id="XP_058309318.1">
    <property type="nucleotide sequence ID" value="XM_058452780.1"/>
</dbReference>
<dbReference type="InterPro" id="IPR029229">
    <property type="entry name" value="Alkyl_sulf_C"/>
</dbReference>
<dbReference type="GO" id="GO:0018909">
    <property type="term" value="P:dodecyl sulfate metabolic process"/>
    <property type="evidence" value="ECO:0007669"/>
    <property type="project" value="InterPro"/>
</dbReference>
<reference evidence="6" key="1">
    <citation type="submission" date="2022-12" db="EMBL/GenBank/DDBJ databases">
        <authorList>
            <person name="Petersen C."/>
        </authorList>
    </citation>
    <scope>NUCLEOTIDE SEQUENCE</scope>
    <source>
        <strain evidence="6">IBT 15544</strain>
    </source>
</reference>
<comment type="similarity">
    <text evidence="4">Belongs to the metallo-beta-lactamase superfamily. Type III sulfatase family.</text>
</comment>
<dbReference type="SUPFAM" id="SSF55718">
    <property type="entry name" value="SCP-like"/>
    <property type="match status" value="1"/>
</dbReference>
<dbReference type="Gene3D" id="1.25.40.880">
    <property type="entry name" value="Alkyl sulfatase, dimerisation domain"/>
    <property type="match status" value="1"/>
</dbReference>
<feature type="domain" description="Metallo-beta-lactamase" evidence="5">
    <location>
        <begin position="84"/>
        <end position="304"/>
    </location>
</feature>
<dbReference type="InterPro" id="IPR052195">
    <property type="entry name" value="Bact_Alkyl/Aryl-Sulfatase"/>
</dbReference>
<dbReference type="OrthoDB" id="449487at2759"/>
<evidence type="ECO:0000256" key="4">
    <source>
        <dbReference type="ARBA" id="ARBA00033751"/>
    </source>
</evidence>
<reference evidence="6" key="2">
    <citation type="journal article" date="2023" name="IMA Fungus">
        <title>Comparative genomic study of the Penicillium genus elucidates a diverse pangenome and 15 lateral gene transfer events.</title>
        <authorList>
            <person name="Petersen C."/>
            <person name="Sorensen T."/>
            <person name="Nielsen M.R."/>
            <person name="Sondergaard T.E."/>
            <person name="Sorensen J.L."/>
            <person name="Fitzpatrick D.A."/>
            <person name="Frisvad J.C."/>
            <person name="Nielsen K.L."/>
        </authorList>
    </citation>
    <scope>NUCLEOTIDE SEQUENCE</scope>
    <source>
        <strain evidence="6">IBT 15544</strain>
    </source>
</reference>
<dbReference type="SMART" id="SM00849">
    <property type="entry name" value="Lactamase_B"/>
    <property type="match status" value="1"/>
</dbReference>
<dbReference type="Pfam" id="PF00753">
    <property type="entry name" value="Lactamase_B"/>
    <property type="match status" value="1"/>
</dbReference>
<dbReference type="FunFam" id="3.60.15.30:FF:000001">
    <property type="entry name" value="Alkyl/aryl-sulfatase BDS1"/>
    <property type="match status" value="1"/>
</dbReference>
<protein>
    <recommendedName>
        <fullName evidence="5">Metallo-beta-lactamase domain-containing protein</fullName>
    </recommendedName>
</protein>
<dbReference type="AlphaFoldDB" id="A0A9W9MNZ7"/>
<organism evidence="6 7">
    <name type="scientific">Penicillium cinerascens</name>
    <dbReference type="NCBI Taxonomy" id="70096"/>
    <lineage>
        <taxon>Eukaryota</taxon>
        <taxon>Fungi</taxon>
        <taxon>Dikarya</taxon>
        <taxon>Ascomycota</taxon>
        <taxon>Pezizomycotina</taxon>
        <taxon>Eurotiomycetes</taxon>
        <taxon>Eurotiomycetidae</taxon>
        <taxon>Eurotiales</taxon>
        <taxon>Aspergillaceae</taxon>
        <taxon>Penicillium</taxon>
    </lineage>
</organism>
<dbReference type="InterPro" id="IPR029228">
    <property type="entry name" value="Alkyl_sulf_dimr"/>
</dbReference>
<dbReference type="Pfam" id="PF14864">
    <property type="entry name" value="Alkyl_sulf_C"/>
    <property type="match status" value="1"/>
</dbReference>
<dbReference type="PANTHER" id="PTHR43223">
    <property type="entry name" value="ALKYL/ARYL-SULFATASE"/>
    <property type="match status" value="1"/>
</dbReference>
<dbReference type="SUPFAM" id="SSF56281">
    <property type="entry name" value="Metallo-hydrolase/oxidoreductase"/>
    <property type="match status" value="1"/>
</dbReference>
<proteinExistence type="inferred from homology"/>
<evidence type="ECO:0000256" key="2">
    <source>
        <dbReference type="ARBA" id="ARBA00022801"/>
    </source>
</evidence>
<accession>A0A9W9MNZ7</accession>
<keyword evidence="3" id="KW-0862">Zinc</keyword>
<dbReference type="Gene3D" id="3.60.15.30">
    <property type="entry name" value="Metallo-beta-lactamase domain"/>
    <property type="match status" value="1"/>
</dbReference>
<evidence type="ECO:0000313" key="6">
    <source>
        <dbReference type="EMBL" id="KAJ5204839.1"/>
    </source>
</evidence>
<dbReference type="InterPro" id="IPR036866">
    <property type="entry name" value="RibonucZ/Hydroxyglut_hydro"/>
</dbReference>
<keyword evidence="2" id="KW-0378">Hydrolase</keyword>
<dbReference type="Gene3D" id="3.30.1050.10">
    <property type="entry name" value="SCP2 sterol-binding domain"/>
    <property type="match status" value="1"/>
</dbReference>
<evidence type="ECO:0000313" key="7">
    <source>
        <dbReference type="Proteomes" id="UP001150904"/>
    </source>
</evidence>